<dbReference type="InterPro" id="IPR007121">
    <property type="entry name" value="RNA_pol_bsu_CS"/>
</dbReference>
<keyword evidence="5" id="KW-0479">Metal-binding</keyword>
<dbReference type="Gene3D" id="2.40.50.150">
    <property type="match status" value="1"/>
</dbReference>
<dbReference type="Pfam" id="PF04565">
    <property type="entry name" value="RNA_pol_Rpb2_3"/>
    <property type="match status" value="1"/>
</dbReference>
<dbReference type="Gene3D" id="2.40.270.10">
    <property type="entry name" value="DNA-directed RNA polymerase, subunit 2, domain 6"/>
    <property type="match status" value="1"/>
</dbReference>
<feature type="domain" description="RNA polymerase Rpb2" evidence="13">
    <location>
        <begin position="855"/>
        <end position="940"/>
    </location>
</feature>
<evidence type="ECO:0000256" key="8">
    <source>
        <dbReference type="ARBA" id="ARBA00023163"/>
    </source>
</evidence>
<dbReference type="InterPro" id="IPR014724">
    <property type="entry name" value="RNA_pol_RPB2_OB-fold"/>
</dbReference>
<evidence type="ECO:0000256" key="1">
    <source>
        <dbReference type="ARBA" id="ARBA00006835"/>
    </source>
</evidence>
<evidence type="ECO:0000256" key="11">
    <source>
        <dbReference type="RuleBase" id="RU363031"/>
    </source>
</evidence>
<feature type="domain" description="DNA-directed RNA polymerase subunit 2 hybrid-binding" evidence="12">
    <location>
        <begin position="484"/>
        <end position="853"/>
    </location>
</feature>
<dbReference type="EC" id="2.7.7.6" evidence="11"/>
<evidence type="ECO:0000259" key="15">
    <source>
        <dbReference type="Pfam" id="PF04565"/>
    </source>
</evidence>
<dbReference type="Pfam" id="PF00562">
    <property type="entry name" value="RNA_pol_Rpb2_6"/>
    <property type="match status" value="1"/>
</dbReference>
<keyword evidence="3 11" id="KW-0808">Transferase</keyword>
<evidence type="ECO:0000256" key="4">
    <source>
        <dbReference type="ARBA" id="ARBA00022695"/>
    </source>
</evidence>
<evidence type="ECO:0000313" key="17">
    <source>
        <dbReference type="EMBL" id="QCF47436.1"/>
    </source>
</evidence>
<evidence type="ECO:0000256" key="5">
    <source>
        <dbReference type="ARBA" id="ARBA00022723"/>
    </source>
</evidence>
<evidence type="ECO:0000256" key="10">
    <source>
        <dbReference type="RuleBase" id="RU000434"/>
    </source>
</evidence>
<dbReference type="InterPro" id="IPR007641">
    <property type="entry name" value="RNA_pol_Rpb2_7"/>
</dbReference>
<dbReference type="EMBL" id="MK638670">
    <property type="protein sequence ID" value="QCF47436.1"/>
    <property type="molecule type" value="mRNA"/>
</dbReference>
<sequence>MIYSDLCVKPKEYGDPGGYFIIKGKERVLISYMRSLHNKIYVTPLIKSKFLFSAEIRNTSDSNTSILTMVKCTENSIMFSIPYIKIFIKGGILLRLFDTHPNEIPFLNQTVFYKETLGEYESMDKTEALVLVSKESGLTEEYIENILTQHLNVEFYKYNYTLVQFGLFTRKLDMYLAGNLCQTSKEELCNKRVDSPGMLMEYLFHGLYKAFVKSISYSIKSPNIDLTQMISGKQAITNEILTCFLTGNWVVKKKFGQSFTRMGMSQVMTANNHPARLAHLRKVMHNIGTKGKNYGVRQLHGSHMGMFCPFETPEGERVGLVLNLAISVEISVKQDPLLIYNIVKSLPDFTRISDIPKKTFTDPILINGVVVGAVSKRHGKQFHTILCDKRESGEISQKTSLVWNVKERCIEIFTDEGRLLRPFYNLNKSIHNEVKWDSAIETNQVVFRASEEINTLEVSQSLKDKSAKSSLAEIHLPATMTDVMAGLIPFANHTQSPRIIYQASMGKQAMGLPCISIADRHDTTLHVLDYPQRHLTKTCLSGPLLAQEFPTGATPIVAICTMGGFNQEDSVLLNKAAIERGLFSSTSYKTITTDVVKKSKTEIMCVPDDSIKRREFNYKYLDSRGIICLDKARGNFLKKGVVIVGKKAIKEDGNFECKSIVLKSYEQGILDQIKVVQDPTSENIIIHIRIRLHKIPEIGDKFASFTAQKGICGMIIPQEDMPFDKDGIVPDLIINPHAFPSRMTINYLFQMCCELFTCTKLENPLDYEPFQDASMFNEIPIEDRLTKFLGKMGVDSFDSVMYSGYTGKKYPTKIFMAPCPYQRLKHLVSEKLYSRVTGPLELLTRQPVAGRRRYGGLKTGEMERDCNISHGASMVLREAMFDKSDKYKVAICTDCEFGLMEVSVKYCQNCGNTNTKIVNIPYTTKLLFQELQGVGIRLNIT</sequence>
<dbReference type="PANTHER" id="PTHR20856">
    <property type="entry name" value="DNA-DIRECTED RNA POLYMERASE I SUBUNIT 2"/>
    <property type="match status" value="1"/>
</dbReference>
<dbReference type="SUPFAM" id="SSF64484">
    <property type="entry name" value="beta and beta-prime subunits of DNA dependent RNA-polymerase"/>
    <property type="match status" value="1"/>
</dbReference>
<organism evidence="17">
    <name type="scientific">Erythrocytic necrosis virus</name>
    <dbReference type="NCBI Taxonomy" id="1543320"/>
    <lineage>
        <taxon>Viruses</taxon>
        <taxon>Varidnaviria</taxon>
        <taxon>Bamfordvirae</taxon>
        <taxon>Nucleocytoviricota</taxon>
        <taxon>Megaviricetes</taxon>
        <taxon>Pimascovirales</taxon>
        <taxon>Pimascovirales incertae sedis</taxon>
        <taxon>Iridoviridae</taxon>
    </lineage>
</organism>
<keyword evidence="7" id="KW-0862">Zinc</keyword>
<evidence type="ECO:0000256" key="3">
    <source>
        <dbReference type="ARBA" id="ARBA00022679"/>
    </source>
</evidence>
<evidence type="ECO:0000256" key="2">
    <source>
        <dbReference type="ARBA" id="ARBA00022478"/>
    </source>
</evidence>
<comment type="function">
    <text evidence="11">DNA-dependent RNA polymerase catalyzes the transcription of DNA into RNA using the four ribonucleoside triphosphates as substrates.</text>
</comment>
<dbReference type="InterPro" id="IPR007645">
    <property type="entry name" value="RNA_pol_Rpb2_3"/>
</dbReference>
<feature type="domain" description="RNA polymerase beta subunit protrusion" evidence="14">
    <location>
        <begin position="14"/>
        <end position="220"/>
    </location>
</feature>
<dbReference type="GO" id="GO:0003899">
    <property type="term" value="F:DNA-directed RNA polymerase activity"/>
    <property type="evidence" value="ECO:0007669"/>
    <property type="project" value="UniProtKB-EC"/>
</dbReference>
<keyword evidence="6" id="KW-0863">Zinc-finger</keyword>
<feature type="domain" description="RNA polymerase Rpb2" evidence="16">
    <location>
        <begin position="364"/>
        <end position="423"/>
    </location>
</feature>
<dbReference type="InterPro" id="IPR007644">
    <property type="entry name" value="RNA_pol_bsu_protrusion"/>
</dbReference>
<evidence type="ECO:0000259" key="12">
    <source>
        <dbReference type="Pfam" id="PF00562"/>
    </source>
</evidence>
<evidence type="ECO:0000259" key="14">
    <source>
        <dbReference type="Pfam" id="PF04563"/>
    </source>
</evidence>
<dbReference type="Gene3D" id="3.90.1100.10">
    <property type="match status" value="1"/>
</dbReference>
<proteinExistence type="evidence at transcript level"/>
<dbReference type="GO" id="GO:0006351">
    <property type="term" value="P:DNA-templated transcription"/>
    <property type="evidence" value="ECO:0007669"/>
    <property type="project" value="InterPro"/>
</dbReference>
<keyword evidence="8 11" id="KW-0804">Transcription</keyword>
<dbReference type="InterPro" id="IPR015712">
    <property type="entry name" value="DNA-dir_RNA_pol_su2"/>
</dbReference>
<dbReference type="InterPro" id="IPR007646">
    <property type="entry name" value="RNA_pol_Rpb2_4"/>
</dbReference>
<reference evidence="17" key="1">
    <citation type="journal article" date="2019" name="Viruses">
        <title>Distribution and Phylogeny of Erythrocytic Necrosis Virus (ENV) in Salmon Suggests Marine Origin.</title>
        <authorList>
            <person name="Pagowski V.A."/>
            <person name="Mordecai G.J."/>
            <person name="Miller K.M."/>
            <person name="Schulze A.D."/>
            <person name="Kaukinen K.H."/>
            <person name="Ming T.J."/>
            <person name="Li S."/>
            <person name="Teffer A.K."/>
            <person name="Tabata A."/>
            <person name="Suttle C.A."/>
        </authorList>
    </citation>
    <scope>NUCLEOTIDE SEQUENCE</scope>
    <source>
        <strain evidence="17">SEQ_78</strain>
    </source>
</reference>
<dbReference type="CDD" id="cd00653">
    <property type="entry name" value="RNA_pol_B_RPB2"/>
    <property type="match status" value="1"/>
</dbReference>
<dbReference type="GO" id="GO:0000428">
    <property type="term" value="C:DNA-directed RNA polymerase complex"/>
    <property type="evidence" value="ECO:0007669"/>
    <property type="project" value="UniProtKB-KW"/>
</dbReference>
<dbReference type="Pfam" id="PF04560">
    <property type="entry name" value="RNA_pol_Rpb2_7"/>
    <property type="match status" value="1"/>
</dbReference>
<dbReference type="InterPro" id="IPR007120">
    <property type="entry name" value="DNA-dir_RNAP_su2_dom"/>
</dbReference>
<evidence type="ECO:0000256" key="6">
    <source>
        <dbReference type="ARBA" id="ARBA00022771"/>
    </source>
</evidence>
<name>A0A4D6QKS5_9VIRU</name>
<feature type="domain" description="RNA polymerase Rpb2" evidence="15">
    <location>
        <begin position="266"/>
        <end position="330"/>
    </location>
</feature>
<dbReference type="Pfam" id="PF04566">
    <property type="entry name" value="RNA_pol_Rpb2_4"/>
    <property type="match status" value="1"/>
</dbReference>
<dbReference type="PROSITE" id="PS01166">
    <property type="entry name" value="RNA_POL_BETA"/>
    <property type="match status" value="1"/>
</dbReference>
<protein>
    <recommendedName>
        <fullName evidence="11">DNA-directed RNA polymerase subunit beta</fullName>
        <ecNumber evidence="11">2.7.7.6</ecNumber>
    </recommendedName>
</protein>
<keyword evidence="2 11" id="KW-0240">DNA-directed RNA polymerase</keyword>
<comment type="catalytic activity">
    <reaction evidence="9 11">
        <text>RNA(n) + a ribonucleoside 5'-triphosphate = RNA(n+1) + diphosphate</text>
        <dbReference type="Rhea" id="RHEA:21248"/>
        <dbReference type="Rhea" id="RHEA-COMP:14527"/>
        <dbReference type="Rhea" id="RHEA-COMP:17342"/>
        <dbReference type="ChEBI" id="CHEBI:33019"/>
        <dbReference type="ChEBI" id="CHEBI:61557"/>
        <dbReference type="ChEBI" id="CHEBI:140395"/>
        <dbReference type="EC" id="2.7.7.6"/>
    </reaction>
</comment>
<dbReference type="GO" id="GO:0003677">
    <property type="term" value="F:DNA binding"/>
    <property type="evidence" value="ECO:0007669"/>
    <property type="project" value="InterPro"/>
</dbReference>
<evidence type="ECO:0000256" key="7">
    <source>
        <dbReference type="ARBA" id="ARBA00022833"/>
    </source>
</evidence>
<accession>A0A4D6QKS5</accession>
<keyword evidence="4 11" id="KW-0548">Nucleotidyltransferase</keyword>
<evidence type="ECO:0000259" key="16">
    <source>
        <dbReference type="Pfam" id="PF04566"/>
    </source>
</evidence>
<reference evidence="17" key="2">
    <citation type="submission" date="2019-03" db="EMBL/GenBank/DDBJ databases">
        <authorList>
            <person name="Pagowski V."/>
            <person name="Mordecai G."/>
            <person name="Miller K."/>
            <person name="Schulze A."/>
            <person name="Kaukinen K."/>
            <person name="Ming T."/>
            <person name="Teffer A."/>
            <person name="Tabata A."/>
            <person name="Suttle C."/>
        </authorList>
    </citation>
    <scope>NUCLEOTIDE SEQUENCE</scope>
    <source>
        <strain evidence="17">SEQ_78</strain>
    </source>
</reference>
<dbReference type="GO" id="GO:0032549">
    <property type="term" value="F:ribonucleoside binding"/>
    <property type="evidence" value="ECO:0007669"/>
    <property type="project" value="InterPro"/>
</dbReference>
<dbReference type="Gene3D" id="3.90.1800.10">
    <property type="entry name" value="RNA polymerase alpha subunit dimerisation domain"/>
    <property type="match status" value="1"/>
</dbReference>
<comment type="similarity">
    <text evidence="1 10">Belongs to the RNA polymerase beta chain family.</text>
</comment>
<evidence type="ECO:0000259" key="13">
    <source>
        <dbReference type="Pfam" id="PF04560"/>
    </source>
</evidence>
<dbReference type="InterPro" id="IPR037033">
    <property type="entry name" value="DNA-dir_RNAP_su2_hyb_sf"/>
</dbReference>
<dbReference type="GO" id="GO:0008270">
    <property type="term" value="F:zinc ion binding"/>
    <property type="evidence" value="ECO:0007669"/>
    <property type="project" value="UniProtKB-KW"/>
</dbReference>
<dbReference type="Pfam" id="PF04563">
    <property type="entry name" value="RNA_pol_Rpb2_1"/>
    <property type="match status" value="1"/>
</dbReference>
<evidence type="ECO:0000256" key="9">
    <source>
        <dbReference type="ARBA" id="ARBA00048552"/>
    </source>
</evidence>